<dbReference type="EMBL" id="JAVDRL010000019">
    <property type="protein sequence ID" value="MDR6534109.1"/>
    <property type="molecule type" value="Genomic_DNA"/>
</dbReference>
<sequence>MSVRSELVDAAVHEDVFDRSYPDLEARQLEAARELFAERREQIPVLRRRAAESGVDEIRSLDDLVPLLFAHTSYKSYPASFVEQGRWDRLLQWMQTLSTQTVTDVDVEGVTDVDDWMDRLRAAGHMVLATSGSSGKVSFLNHTRGDSANKQRHYRRMSGWPYVKADNSRVVFLTSPSKGPNSAIEAAVNSAAVWARPGEAHFLTDEPLRLADISASAALNKRMAEGLATPGEIAVARVQAQVRAERMSAALDDFVEKLLAHRHEPIVVSALWAQHMAIIDRAKALGVEDGGFHPDSLVSAGGGLKGVTLPDDYKERVDRFYGKVIRNNAYGMTEMAQTCPKCQCGRYHRPPGLIWLLLDRDGERLLTADDGEDGVVEGRFAFLDLLYEGRWGGLISGDKVTIDFKDCPCGRAGPTILDTISRYAQAGESDHIGCAGTIDAYIRGAVAP</sequence>
<organism evidence="1 2">
    <name type="scientific">Caulobacter rhizosphaerae</name>
    <dbReference type="NCBI Taxonomy" id="2010972"/>
    <lineage>
        <taxon>Bacteria</taxon>
        <taxon>Pseudomonadati</taxon>
        <taxon>Pseudomonadota</taxon>
        <taxon>Alphaproteobacteria</taxon>
        <taxon>Caulobacterales</taxon>
        <taxon>Caulobacteraceae</taxon>
        <taxon>Caulobacter</taxon>
    </lineage>
</organism>
<dbReference type="RefSeq" id="WP_310035280.1">
    <property type="nucleotide sequence ID" value="NZ_JAVDRL010000019.1"/>
</dbReference>
<evidence type="ECO:0000313" key="2">
    <source>
        <dbReference type="Proteomes" id="UP001262754"/>
    </source>
</evidence>
<proteinExistence type="predicted"/>
<comment type="caution">
    <text evidence="1">The sequence shown here is derived from an EMBL/GenBank/DDBJ whole genome shotgun (WGS) entry which is preliminary data.</text>
</comment>
<keyword evidence="2" id="KW-1185">Reference proteome</keyword>
<reference evidence="1 2" key="1">
    <citation type="submission" date="2023-07" db="EMBL/GenBank/DDBJ databases">
        <title>Sorghum-associated microbial communities from plants grown in Nebraska, USA.</title>
        <authorList>
            <person name="Schachtman D."/>
        </authorList>
    </citation>
    <scope>NUCLEOTIDE SEQUENCE [LARGE SCALE GENOMIC DNA]</scope>
    <source>
        <strain evidence="1 2">DS2154</strain>
    </source>
</reference>
<dbReference type="Proteomes" id="UP001262754">
    <property type="component" value="Unassembled WGS sequence"/>
</dbReference>
<gene>
    <name evidence="1" type="ORF">J2800_004880</name>
</gene>
<protein>
    <submittedName>
        <fullName evidence="1">Methylmalonyl-CoA mutase cobalamin-binding subunit</fullName>
    </submittedName>
</protein>
<accession>A0ABU1N6Q6</accession>
<name>A0ABU1N6Q6_9CAUL</name>
<evidence type="ECO:0000313" key="1">
    <source>
        <dbReference type="EMBL" id="MDR6534109.1"/>
    </source>
</evidence>